<dbReference type="Gene3D" id="1.10.630.10">
    <property type="entry name" value="Cytochrome P450"/>
    <property type="match status" value="1"/>
</dbReference>
<comment type="caution">
    <text evidence="4">The sequence shown here is derived from an EMBL/GenBank/DDBJ whole genome shotgun (WGS) entry which is preliminary data.</text>
</comment>
<dbReference type="GO" id="GO:0004497">
    <property type="term" value="F:monooxygenase activity"/>
    <property type="evidence" value="ECO:0007669"/>
    <property type="project" value="InterPro"/>
</dbReference>
<comment type="cofactor">
    <cofactor evidence="2">
        <name>heme</name>
        <dbReference type="ChEBI" id="CHEBI:30413"/>
    </cofactor>
</comment>
<name>D4DF35_TRIVH</name>
<feature type="transmembrane region" description="Helical" evidence="3">
    <location>
        <begin position="59"/>
        <end position="78"/>
    </location>
</feature>
<dbReference type="OrthoDB" id="1470350at2759"/>
<dbReference type="RefSeq" id="XP_003020155.1">
    <property type="nucleotide sequence ID" value="XM_003020109.1"/>
</dbReference>
<dbReference type="PANTHER" id="PTHR24305:SF166">
    <property type="entry name" value="CYTOCHROME P450 12A4, MITOCHONDRIAL-RELATED"/>
    <property type="match status" value="1"/>
</dbReference>
<dbReference type="EMBL" id="ACYE01000329">
    <property type="protein sequence ID" value="EFE39537.1"/>
    <property type="molecule type" value="Genomic_DNA"/>
</dbReference>
<evidence type="ECO:0000313" key="5">
    <source>
        <dbReference type="Proteomes" id="UP000008383"/>
    </source>
</evidence>
<accession>D4DF35</accession>
<dbReference type="Proteomes" id="UP000008383">
    <property type="component" value="Unassembled WGS sequence"/>
</dbReference>
<comment type="similarity">
    <text evidence="1">Belongs to the cytochrome P450 family.</text>
</comment>
<keyword evidence="3" id="KW-0812">Transmembrane</keyword>
<dbReference type="InterPro" id="IPR002401">
    <property type="entry name" value="Cyt_P450_E_grp-I"/>
</dbReference>
<dbReference type="PRINTS" id="PR00385">
    <property type="entry name" value="P450"/>
</dbReference>
<dbReference type="KEGG" id="tve:TRV_05780"/>
<proteinExistence type="inferred from homology"/>
<keyword evidence="5" id="KW-1185">Reference proteome</keyword>
<dbReference type="Pfam" id="PF00067">
    <property type="entry name" value="p450"/>
    <property type="match status" value="2"/>
</dbReference>
<keyword evidence="3" id="KW-0472">Membrane</keyword>
<gene>
    <name evidence="4" type="ORF">TRV_05780</name>
</gene>
<dbReference type="AlphaFoldDB" id="D4DF35"/>
<evidence type="ECO:0000256" key="2">
    <source>
        <dbReference type="PIRSR" id="PIRSR602401-1"/>
    </source>
</evidence>
<evidence type="ECO:0008006" key="6">
    <source>
        <dbReference type="Google" id="ProtNLM"/>
    </source>
</evidence>
<dbReference type="InterPro" id="IPR036396">
    <property type="entry name" value="Cyt_P450_sf"/>
</dbReference>
<keyword evidence="2" id="KW-0349">Heme</keyword>
<dbReference type="HOGENOM" id="CLU_001570_5_11_1"/>
<keyword evidence="2" id="KW-0479">Metal-binding</keyword>
<protein>
    <recommendedName>
        <fullName evidence="6">Cytochrome P450</fullName>
    </recommendedName>
</protein>
<dbReference type="InterPro" id="IPR050121">
    <property type="entry name" value="Cytochrome_P450_monoxygenase"/>
</dbReference>
<dbReference type="GO" id="GO:0005506">
    <property type="term" value="F:iron ion binding"/>
    <property type="evidence" value="ECO:0007669"/>
    <property type="project" value="InterPro"/>
</dbReference>
<dbReference type="GO" id="GO:0020037">
    <property type="term" value="F:heme binding"/>
    <property type="evidence" value="ECO:0007669"/>
    <property type="project" value="InterPro"/>
</dbReference>
<keyword evidence="3" id="KW-1133">Transmembrane helix</keyword>
<evidence type="ECO:0000313" key="4">
    <source>
        <dbReference type="EMBL" id="EFE39537.1"/>
    </source>
</evidence>
<dbReference type="PRINTS" id="PR00463">
    <property type="entry name" value="EP450I"/>
</dbReference>
<sequence>MSRLQSAVTLAEDIYFGPSQWDKSSLPSWRQLLFEQCVASVYGSLYHYYHYYYYYDTKMITSLFVAVVFAGAIFLHAIRYQPFSIDPRIYLLVAVLFALGVMVYKILIYPFAVSPLRHLPTPKGHWLLGQTVKQFRANSPHGAAVDWMLEFPEADLIRPLMLGNSESILVCSPRALKEVTQTHCYSFVKPKFLARTSEGIIGKGGICFAEGDVHRQQRRCFNGTLFFSLFEGASYFDLSILTSSVPFLVKNVKKSMPAMLAKGEQLANAVGETAAGNDDIVEGKYIPYARPPSLTSICMRDQANTYTVSSLIIKATIDIISKAVMGYEVDSLADASKAEFYRRTMDVMHLSTTDQIMLALDNFFPARKWIPIEANRRFLHAGNVISELLTDHVRKCISRIKQEPDAEKDLDSDHTDIFTMIVRELIERGDPLSEELLLRTLMVRGHESTANSIVWCLHMLAIHPSVQARLRAAIREVITEDSFTYEAVNSIDYLDCVIKEVTRLYPSCKDKHTLFFLCSIINLYAQLFTNAGQLVVSMLRTPINDIEICGTLVPAGTLLMMYPAVTQHNPTIWGPTVNEFNPNRWNDLPSAAHDPYVYQVFYSGTRVCVGRAFGLLEIKTFLTKLLLKWEFHPIEKELEMPWSGFTLKPTHGLKLRITPAPEP</sequence>
<dbReference type="GeneID" id="9583925"/>
<organism evidence="4 5">
    <name type="scientific">Trichophyton verrucosum (strain HKI 0517)</name>
    <dbReference type="NCBI Taxonomy" id="663202"/>
    <lineage>
        <taxon>Eukaryota</taxon>
        <taxon>Fungi</taxon>
        <taxon>Dikarya</taxon>
        <taxon>Ascomycota</taxon>
        <taxon>Pezizomycotina</taxon>
        <taxon>Eurotiomycetes</taxon>
        <taxon>Eurotiomycetidae</taxon>
        <taxon>Onygenales</taxon>
        <taxon>Arthrodermataceae</taxon>
        <taxon>Trichophyton</taxon>
    </lineage>
</organism>
<dbReference type="GO" id="GO:0016705">
    <property type="term" value="F:oxidoreductase activity, acting on paired donors, with incorporation or reduction of molecular oxygen"/>
    <property type="evidence" value="ECO:0007669"/>
    <property type="project" value="InterPro"/>
</dbReference>
<dbReference type="InterPro" id="IPR001128">
    <property type="entry name" value="Cyt_P450"/>
</dbReference>
<keyword evidence="2" id="KW-0408">Iron</keyword>
<evidence type="ECO:0000256" key="3">
    <source>
        <dbReference type="SAM" id="Phobius"/>
    </source>
</evidence>
<dbReference type="PANTHER" id="PTHR24305">
    <property type="entry name" value="CYTOCHROME P450"/>
    <property type="match status" value="1"/>
</dbReference>
<reference evidence="5" key="1">
    <citation type="journal article" date="2011" name="Genome Biol.">
        <title>Comparative and functional genomics provide insights into the pathogenicity of dermatophytic fungi.</title>
        <authorList>
            <person name="Burmester A."/>
            <person name="Shelest E."/>
            <person name="Gloeckner G."/>
            <person name="Heddergott C."/>
            <person name="Schindler S."/>
            <person name="Staib P."/>
            <person name="Heidel A."/>
            <person name="Felder M."/>
            <person name="Petzold A."/>
            <person name="Szafranski K."/>
            <person name="Feuermann M."/>
            <person name="Pedruzzi I."/>
            <person name="Priebe S."/>
            <person name="Groth M."/>
            <person name="Winkler R."/>
            <person name="Li W."/>
            <person name="Kniemeyer O."/>
            <person name="Schroeckh V."/>
            <person name="Hertweck C."/>
            <person name="Hube B."/>
            <person name="White T.C."/>
            <person name="Platzer M."/>
            <person name="Guthke R."/>
            <person name="Heitman J."/>
            <person name="Woestemeyer J."/>
            <person name="Zipfel P.F."/>
            <person name="Monod M."/>
            <person name="Brakhage A.A."/>
        </authorList>
    </citation>
    <scope>NUCLEOTIDE SEQUENCE [LARGE SCALE GENOMIC DNA]</scope>
    <source>
        <strain evidence="5">HKI 0517</strain>
    </source>
</reference>
<feature type="binding site" description="axial binding residue" evidence="2">
    <location>
        <position position="608"/>
    </location>
    <ligand>
        <name>heme</name>
        <dbReference type="ChEBI" id="CHEBI:30413"/>
    </ligand>
    <ligandPart>
        <name>Fe</name>
        <dbReference type="ChEBI" id="CHEBI:18248"/>
    </ligandPart>
</feature>
<dbReference type="SUPFAM" id="SSF48264">
    <property type="entry name" value="Cytochrome P450"/>
    <property type="match status" value="2"/>
</dbReference>
<evidence type="ECO:0000256" key="1">
    <source>
        <dbReference type="ARBA" id="ARBA00010617"/>
    </source>
</evidence>
<feature type="transmembrane region" description="Helical" evidence="3">
    <location>
        <begin position="90"/>
        <end position="112"/>
    </location>
</feature>